<dbReference type="STRING" id="441959.B8LV83"/>
<dbReference type="InParanoid" id="B8LV83"/>
<name>B8LV83_TALSN</name>
<dbReference type="SUPFAM" id="SSF54637">
    <property type="entry name" value="Thioesterase/thiol ester dehydrase-isomerase"/>
    <property type="match status" value="1"/>
</dbReference>
<dbReference type="PANTHER" id="PTHR47260:SF6">
    <property type="entry name" value="THIOESTERASE DOMAIN-CONTAINING PROTEIN"/>
    <property type="match status" value="1"/>
</dbReference>
<dbReference type="GeneID" id="8105596"/>
<dbReference type="AlphaFoldDB" id="B8LV83"/>
<dbReference type="InterPro" id="IPR029069">
    <property type="entry name" value="HotDog_dom_sf"/>
</dbReference>
<protein>
    <recommendedName>
        <fullName evidence="1">Thioesterase domain-containing protein</fullName>
    </recommendedName>
</protein>
<evidence type="ECO:0000313" key="2">
    <source>
        <dbReference type="EMBL" id="EED23133.1"/>
    </source>
</evidence>
<dbReference type="InterPro" id="IPR029063">
    <property type="entry name" value="SAM-dependent_MTases_sf"/>
</dbReference>
<dbReference type="EMBL" id="EQ962652">
    <property type="protein sequence ID" value="EED23133.1"/>
    <property type="molecule type" value="Genomic_DNA"/>
</dbReference>
<dbReference type="VEuPathDB" id="FungiDB:TSTA_065860"/>
<dbReference type="HOGENOM" id="CLU_837226_0_0_1"/>
<dbReference type="PANTHER" id="PTHR47260">
    <property type="entry name" value="UPF0644 PROTEIN PB2B4.06"/>
    <property type="match status" value="1"/>
</dbReference>
<dbReference type="InterPro" id="IPR052061">
    <property type="entry name" value="PTE-AB_protein"/>
</dbReference>
<dbReference type="Pfam" id="PF13489">
    <property type="entry name" value="Methyltransf_23"/>
    <property type="match status" value="1"/>
</dbReference>
<dbReference type="InterPro" id="IPR006683">
    <property type="entry name" value="Thioestr_dom"/>
</dbReference>
<dbReference type="PhylomeDB" id="B8LV83"/>
<dbReference type="Pfam" id="PF03061">
    <property type="entry name" value="4HBT"/>
    <property type="match status" value="1"/>
</dbReference>
<organism evidence="2 3">
    <name type="scientific">Talaromyces stipitatus (strain ATCC 10500 / CBS 375.48 / QM 6759 / NRRL 1006)</name>
    <name type="common">Penicillium stipitatum</name>
    <dbReference type="NCBI Taxonomy" id="441959"/>
    <lineage>
        <taxon>Eukaryota</taxon>
        <taxon>Fungi</taxon>
        <taxon>Dikarya</taxon>
        <taxon>Ascomycota</taxon>
        <taxon>Pezizomycotina</taxon>
        <taxon>Eurotiomycetes</taxon>
        <taxon>Eurotiomycetidae</taxon>
        <taxon>Eurotiales</taxon>
        <taxon>Trichocomaceae</taxon>
        <taxon>Talaromyces</taxon>
        <taxon>Talaromyces sect. Talaromyces</taxon>
    </lineage>
</organism>
<reference evidence="3" key="1">
    <citation type="journal article" date="2015" name="Genome Announc.">
        <title>Genome sequence of the AIDS-associated pathogen Penicillium marneffei (ATCC18224) and its near taxonomic relative Talaromyces stipitatus (ATCC10500).</title>
        <authorList>
            <person name="Nierman W.C."/>
            <person name="Fedorova-Abrams N.D."/>
            <person name="Andrianopoulos A."/>
        </authorList>
    </citation>
    <scope>NUCLEOTIDE SEQUENCE [LARGE SCALE GENOMIC DNA]</scope>
    <source>
        <strain evidence="3">ATCC 10500 / CBS 375.48 / QM 6759 / NRRL 1006</strain>
    </source>
</reference>
<accession>B8LV83</accession>
<dbReference type="OrthoDB" id="2013972at2759"/>
<feature type="domain" description="Thioesterase" evidence="1">
    <location>
        <begin position="240"/>
        <end position="311"/>
    </location>
</feature>
<dbReference type="CDD" id="cd02440">
    <property type="entry name" value="AdoMet_MTases"/>
    <property type="match status" value="1"/>
</dbReference>
<dbReference type="Gene3D" id="3.40.50.150">
    <property type="entry name" value="Vaccinia Virus protein VP39"/>
    <property type="match status" value="1"/>
</dbReference>
<dbReference type="SUPFAM" id="SSF53335">
    <property type="entry name" value="S-adenosyl-L-methionine-dependent methyltransferases"/>
    <property type="match status" value="1"/>
</dbReference>
<dbReference type="RefSeq" id="XP_002340520.1">
    <property type="nucleotide sequence ID" value="XM_002340479.1"/>
</dbReference>
<dbReference type="CDD" id="cd03443">
    <property type="entry name" value="PaaI_thioesterase"/>
    <property type="match status" value="1"/>
</dbReference>
<dbReference type="eggNOG" id="ENOG502QQMC">
    <property type="taxonomic scope" value="Eukaryota"/>
</dbReference>
<dbReference type="Proteomes" id="UP000001745">
    <property type="component" value="Unassembled WGS sequence"/>
</dbReference>
<dbReference type="Gene3D" id="3.10.129.10">
    <property type="entry name" value="Hotdog Thioesterase"/>
    <property type="match status" value="1"/>
</dbReference>
<proteinExistence type="predicted"/>
<keyword evidence="3" id="KW-1185">Reference proteome</keyword>
<gene>
    <name evidence="2" type="ORF">TSTA_065860</name>
</gene>
<sequence length="332" mass="37551">MDERTTDIAEESICGRDGLLYAPHPSNARVLDLGCGTGIWAVDVANKYPEAFVIGVDLAEIQPFNRPQNCDFYAPRDFEDRWALGEDHWDVIHMQMGCGSVSSWPSLYRRVFMHLRPGGWFEQVEIDFTPRCEDGSLVHTSMHKWYQWFQEAMEMSWRPIGHSVKATVSILENQGYSGDLVRFGASVNALTTILKEDINPRDAMTISLISEYKPLFQSSDKEWALKAEIIIHQHLCYHEGKAHGGILAFLLDHMFADCCALMDRNRRAVTADLKLSYIRPVSPNLPTSFHVWVAKVEGRKIQMAGTVSLIDRELGEVVAVKAEALFIFLATS</sequence>
<evidence type="ECO:0000313" key="3">
    <source>
        <dbReference type="Proteomes" id="UP000001745"/>
    </source>
</evidence>
<evidence type="ECO:0000259" key="1">
    <source>
        <dbReference type="Pfam" id="PF03061"/>
    </source>
</evidence>